<dbReference type="PROSITE" id="PS50878">
    <property type="entry name" value="RT_POL"/>
    <property type="match status" value="1"/>
</dbReference>
<proteinExistence type="predicted"/>
<keyword evidence="7" id="KW-1185">Reference proteome</keyword>
<dbReference type="GO" id="GO:0016787">
    <property type="term" value="F:hydrolase activity"/>
    <property type="evidence" value="ECO:0007669"/>
    <property type="project" value="UniProtKB-KW"/>
</dbReference>
<dbReference type="PANTHER" id="PTHR18934:SF118">
    <property type="entry name" value="ATP-DEPENDENT RNA HELICASE DHX33"/>
    <property type="match status" value="1"/>
</dbReference>
<dbReference type="EMBL" id="CAKXAJ010005946">
    <property type="protein sequence ID" value="CAH2209455.1"/>
    <property type="molecule type" value="Genomic_DNA"/>
</dbReference>
<dbReference type="GO" id="GO:0003724">
    <property type="term" value="F:RNA helicase activity"/>
    <property type="evidence" value="ECO:0007669"/>
    <property type="project" value="UniProtKB-EC"/>
</dbReference>
<dbReference type="Proteomes" id="UP000838756">
    <property type="component" value="Unassembled WGS sequence"/>
</dbReference>
<feature type="domain" description="Reverse transcriptase" evidence="5">
    <location>
        <begin position="1"/>
        <end position="251"/>
    </location>
</feature>
<evidence type="ECO:0000256" key="4">
    <source>
        <dbReference type="ARBA" id="ARBA00047984"/>
    </source>
</evidence>
<dbReference type="AlphaFoldDB" id="A0A8S4QF67"/>
<evidence type="ECO:0000313" key="6">
    <source>
        <dbReference type="EMBL" id="CAH2209455.1"/>
    </source>
</evidence>
<dbReference type="SUPFAM" id="SSF52540">
    <property type="entry name" value="P-loop containing nucleoside triphosphate hydrolases"/>
    <property type="match status" value="1"/>
</dbReference>
<comment type="catalytic activity">
    <reaction evidence="4">
        <text>ATP + H2O = ADP + phosphate + H(+)</text>
        <dbReference type="Rhea" id="RHEA:13065"/>
        <dbReference type="ChEBI" id="CHEBI:15377"/>
        <dbReference type="ChEBI" id="CHEBI:15378"/>
        <dbReference type="ChEBI" id="CHEBI:30616"/>
        <dbReference type="ChEBI" id="CHEBI:43474"/>
        <dbReference type="ChEBI" id="CHEBI:456216"/>
        <dbReference type="EC" id="3.6.4.13"/>
    </reaction>
</comment>
<evidence type="ECO:0000256" key="1">
    <source>
        <dbReference type="ARBA" id="ARBA00012552"/>
    </source>
</evidence>
<dbReference type="PANTHER" id="PTHR18934">
    <property type="entry name" value="ATP-DEPENDENT RNA HELICASE"/>
    <property type="match status" value="1"/>
</dbReference>
<keyword evidence="3" id="KW-0347">Helicase</keyword>
<keyword evidence="3" id="KW-0547">Nucleotide-binding</keyword>
<evidence type="ECO:0000256" key="3">
    <source>
        <dbReference type="ARBA" id="ARBA00022806"/>
    </source>
</evidence>
<reference evidence="6" key="1">
    <citation type="submission" date="2022-03" db="EMBL/GenBank/DDBJ databases">
        <authorList>
            <person name="Lindestad O."/>
        </authorList>
    </citation>
    <scope>NUCLEOTIDE SEQUENCE</scope>
</reference>
<organism evidence="6 7">
    <name type="scientific">Pararge aegeria aegeria</name>
    <dbReference type="NCBI Taxonomy" id="348720"/>
    <lineage>
        <taxon>Eukaryota</taxon>
        <taxon>Metazoa</taxon>
        <taxon>Ecdysozoa</taxon>
        <taxon>Arthropoda</taxon>
        <taxon>Hexapoda</taxon>
        <taxon>Insecta</taxon>
        <taxon>Pterygota</taxon>
        <taxon>Neoptera</taxon>
        <taxon>Endopterygota</taxon>
        <taxon>Lepidoptera</taxon>
        <taxon>Glossata</taxon>
        <taxon>Ditrysia</taxon>
        <taxon>Papilionoidea</taxon>
        <taxon>Nymphalidae</taxon>
        <taxon>Satyrinae</taxon>
        <taxon>Satyrini</taxon>
        <taxon>Parargina</taxon>
        <taxon>Pararge</taxon>
    </lineage>
</organism>
<dbReference type="InterPro" id="IPR027417">
    <property type="entry name" value="P-loop_NTPase"/>
</dbReference>
<dbReference type="Gene3D" id="3.40.50.300">
    <property type="entry name" value="P-loop containing nucleotide triphosphate hydrolases"/>
    <property type="match status" value="1"/>
</dbReference>
<accession>A0A8S4QF67</accession>
<keyword evidence="3" id="KW-0067">ATP-binding</keyword>
<evidence type="ECO:0000256" key="2">
    <source>
        <dbReference type="ARBA" id="ARBA00022801"/>
    </source>
</evidence>
<comment type="caution">
    <text evidence="6">The sequence shown here is derived from an EMBL/GenBank/DDBJ whole genome shotgun (WGS) entry which is preliminary data.</text>
</comment>
<evidence type="ECO:0000313" key="7">
    <source>
        <dbReference type="Proteomes" id="UP000838756"/>
    </source>
</evidence>
<name>A0A8S4QF67_9NEOP</name>
<dbReference type="GO" id="GO:0003725">
    <property type="term" value="F:double-stranded RNA binding"/>
    <property type="evidence" value="ECO:0007669"/>
    <property type="project" value="TreeGrafter"/>
</dbReference>
<dbReference type="Pfam" id="PF00078">
    <property type="entry name" value="RVT_1"/>
    <property type="match status" value="1"/>
</dbReference>
<dbReference type="EC" id="3.6.4.13" evidence="1"/>
<keyword evidence="2" id="KW-0378">Hydrolase</keyword>
<protein>
    <recommendedName>
        <fullName evidence="1">RNA helicase</fullName>
        <ecNumber evidence="1">3.6.4.13</ecNumber>
    </recommendedName>
</protein>
<dbReference type="InterPro" id="IPR000477">
    <property type="entry name" value="RT_dom"/>
</dbReference>
<sequence>MDSKYSSVGREKEQKSSDFKVKRLKLTFDNNSKINKELEENTCSNGIIEDSSKLNYNFQNDALENLQEARKTLPVYQVRTRLLEEIRKHSTMILIGETGSGKTTQIPQIIHEYRLEGKGCIAVTQPRRVAAITLALRVAAETNTHIELETVGEHFPICKGVRQGDPLSPKIFSAGFEEIFRNMDCQNYGIKINGTFLNHLRFADNLVLVADNHETLQKMLQELSESSKQMGLTMNKTKQKLSPMVLLTQYH</sequence>
<evidence type="ECO:0000259" key="5">
    <source>
        <dbReference type="PROSITE" id="PS50878"/>
    </source>
</evidence>
<dbReference type="GO" id="GO:0005730">
    <property type="term" value="C:nucleolus"/>
    <property type="evidence" value="ECO:0007669"/>
    <property type="project" value="TreeGrafter"/>
</dbReference>
<dbReference type="GO" id="GO:0045943">
    <property type="term" value="P:positive regulation of transcription by RNA polymerase I"/>
    <property type="evidence" value="ECO:0007669"/>
    <property type="project" value="TreeGrafter"/>
</dbReference>
<dbReference type="OrthoDB" id="10253254at2759"/>
<gene>
    <name evidence="6" type="primary">jg18977</name>
    <name evidence="6" type="ORF">PAEG_LOCUS1854</name>
</gene>